<evidence type="ECO:0000256" key="1">
    <source>
        <dbReference type="ARBA" id="ARBA00008834"/>
    </source>
</evidence>
<proteinExistence type="inferred from homology"/>
<evidence type="ECO:0000313" key="7">
    <source>
        <dbReference type="Proteomes" id="UP000753802"/>
    </source>
</evidence>
<evidence type="ECO:0000256" key="5">
    <source>
        <dbReference type="SAM" id="SignalP"/>
    </source>
</evidence>
<organism evidence="6 7">
    <name type="scientific">Sediminibacterium roseum</name>
    <dbReference type="NCBI Taxonomy" id="1978412"/>
    <lineage>
        <taxon>Bacteria</taxon>
        <taxon>Pseudomonadati</taxon>
        <taxon>Bacteroidota</taxon>
        <taxon>Chitinophagia</taxon>
        <taxon>Chitinophagales</taxon>
        <taxon>Chitinophagaceae</taxon>
        <taxon>Sediminibacterium</taxon>
    </lineage>
</organism>
<dbReference type="InterPro" id="IPR006626">
    <property type="entry name" value="PbH1"/>
</dbReference>
<evidence type="ECO:0000256" key="2">
    <source>
        <dbReference type="ARBA" id="ARBA00022801"/>
    </source>
</evidence>
<dbReference type="InterPro" id="IPR012334">
    <property type="entry name" value="Pectin_lyas_fold"/>
</dbReference>
<keyword evidence="2 4" id="KW-0378">Hydrolase</keyword>
<dbReference type="SMART" id="SM00710">
    <property type="entry name" value="PbH1"/>
    <property type="match status" value="5"/>
</dbReference>
<dbReference type="PANTHER" id="PTHR31339:SF9">
    <property type="entry name" value="PLASMIN AND FIBRONECTIN-BINDING PROTEIN A"/>
    <property type="match status" value="1"/>
</dbReference>
<gene>
    <name evidence="6" type="ORF">GWC95_05720</name>
</gene>
<name>A0ABW9ZQM7_9BACT</name>
<dbReference type="InterPro" id="IPR011050">
    <property type="entry name" value="Pectin_lyase_fold/virulence"/>
</dbReference>
<dbReference type="Proteomes" id="UP000753802">
    <property type="component" value="Unassembled WGS sequence"/>
</dbReference>
<keyword evidence="3 4" id="KW-0326">Glycosidase</keyword>
<evidence type="ECO:0000256" key="4">
    <source>
        <dbReference type="RuleBase" id="RU361169"/>
    </source>
</evidence>
<comment type="similarity">
    <text evidence="1 4">Belongs to the glycosyl hydrolase 28 family.</text>
</comment>
<evidence type="ECO:0000313" key="6">
    <source>
        <dbReference type="EMBL" id="NCI49411.1"/>
    </source>
</evidence>
<dbReference type="SUPFAM" id="SSF51126">
    <property type="entry name" value="Pectin lyase-like"/>
    <property type="match status" value="1"/>
</dbReference>
<dbReference type="InterPro" id="IPR000743">
    <property type="entry name" value="Glyco_hydro_28"/>
</dbReference>
<feature type="signal peptide" evidence="5">
    <location>
        <begin position="1"/>
        <end position="25"/>
    </location>
</feature>
<dbReference type="Gene3D" id="2.160.20.10">
    <property type="entry name" value="Single-stranded right-handed beta-helix, Pectin lyase-like"/>
    <property type="match status" value="1"/>
</dbReference>
<dbReference type="EMBL" id="JAACJS010000011">
    <property type="protein sequence ID" value="NCI49411.1"/>
    <property type="molecule type" value="Genomic_DNA"/>
</dbReference>
<feature type="chain" id="PRO_5046128251" evidence="5">
    <location>
        <begin position="26"/>
        <end position="511"/>
    </location>
</feature>
<sequence length="511" mass="55156">MMCRNHSIKYFVSFALLLCAGKVSSAQDYDIRRFGARGDGLTDNTRSIQQALDSCSAYGGRVIVPAGQFVTATLFLKNNTTLHLSAGAVLLGSEDIKQYPQLNAGISFYGEDWAKQALIFCKNASNVTIEGEGTIDGRGASFPVTTDKKPDRYRNRPYLLWFAGSKNIRVSNVHLRNSAFWMQHYLGCENVQIDGLEIWNHSNKNNDMMDIDGCRYVTISNIRGDSDDDGITIKSTSPLVSENITITNCVLSSHCNALKFGTESTGGFRNVTVSNCVIKPSTQTTTIYGKPAGNGGLAMEIVDGGIMENITISNLVIDGPQVPLFVKLGNRARKHNASAPTPPVGSIKNIRLSHILAVNADDIGCSISGIPGKSIEDIALDDVTIHSKGGGSSVDAERKIDEMENAYPEGTMFGKLSSYGLFVRHVNGIRLSNITLKYGSTDLRAGLSLVDVDRFSLQSIDVQHSAASKALITVEGSKNGFIGTIPFSQLKQPVLVDAASKNSTVIADKKQ</sequence>
<dbReference type="PANTHER" id="PTHR31339">
    <property type="entry name" value="PECTIN LYASE-RELATED"/>
    <property type="match status" value="1"/>
</dbReference>
<evidence type="ECO:0000256" key="3">
    <source>
        <dbReference type="ARBA" id="ARBA00023295"/>
    </source>
</evidence>
<dbReference type="GO" id="GO:0016787">
    <property type="term" value="F:hydrolase activity"/>
    <property type="evidence" value="ECO:0007669"/>
    <property type="project" value="UniProtKB-KW"/>
</dbReference>
<dbReference type="Pfam" id="PF00295">
    <property type="entry name" value="Glyco_hydro_28"/>
    <property type="match status" value="1"/>
</dbReference>
<keyword evidence="7" id="KW-1185">Reference proteome</keyword>
<dbReference type="InterPro" id="IPR051801">
    <property type="entry name" value="GH28_Enzymes"/>
</dbReference>
<protein>
    <submittedName>
        <fullName evidence="6">Glycoside hydrolase</fullName>
    </submittedName>
</protein>
<comment type="caution">
    <text evidence="6">The sequence shown here is derived from an EMBL/GenBank/DDBJ whole genome shotgun (WGS) entry which is preliminary data.</text>
</comment>
<reference evidence="6 7" key="1">
    <citation type="submission" date="2020-01" db="EMBL/GenBank/DDBJ databases">
        <title>Genome analysis.</title>
        <authorList>
            <person name="Wu S."/>
            <person name="Wang G."/>
        </authorList>
    </citation>
    <scope>NUCLEOTIDE SEQUENCE [LARGE SCALE GENOMIC DNA]</scope>
    <source>
        <strain evidence="6 7">SYL130</strain>
    </source>
</reference>
<dbReference type="RefSeq" id="WP_161817737.1">
    <property type="nucleotide sequence ID" value="NZ_JAACJS010000011.1"/>
</dbReference>
<keyword evidence="5" id="KW-0732">Signal</keyword>
<accession>A0ABW9ZQM7</accession>